<dbReference type="PANTHER" id="PTHR43000">
    <property type="entry name" value="DTDP-D-GLUCOSE 4,6-DEHYDRATASE-RELATED"/>
    <property type="match status" value="1"/>
</dbReference>
<dbReference type="InterPro" id="IPR036291">
    <property type="entry name" value="NAD(P)-bd_dom_sf"/>
</dbReference>
<keyword evidence="4" id="KW-1185">Reference proteome</keyword>
<evidence type="ECO:0000313" key="3">
    <source>
        <dbReference type="EMBL" id="KAB8036823.1"/>
    </source>
</evidence>
<dbReference type="AlphaFoldDB" id="A0A6N6VNQ7"/>
<evidence type="ECO:0000256" key="1">
    <source>
        <dbReference type="ARBA" id="ARBA00007637"/>
    </source>
</evidence>
<dbReference type="SUPFAM" id="SSF51735">
    <property type="entry name" value="NAD(P)-binding Rossmann-fold domains"/>
    <property type="match status" value="1"/>
</dbReference>
<gene>
    <name evidence="3" type="ORF">GCL60_13340</name>
</gene>
<dbReference type="OrthoDB" id="5292533at2"/>
<comment type="caution">
    <text evidence="3">The sequence shown here is derived from an EMBL/GenBank/DDBJ whole genome shotgun (WGS) entry which is preliminary data.</text>
</comment>
<name>A0A6N6VNQ7_9BACT</name>
<dbReference type="Pfam" id="PF01370">
    <property type="entry name" value="Epimerase"/>
    <property type="match status" value="1"/>
</dbReference>
<comment type="similarity">
    <text evidence="1">Belongs to the NAD(P)-dependent epimerase/dehydratase family.</text>
</comment>
<accession>A0A6N6VNQ7</accession>
<sequence length="301" mass="33948">MIVINNKNVLVIGGAGFLGSHVADELTNKGYQVSIFDNKPSKFLQPSQSLIIGDILKKEELVKACENKDFVFNFAGLSDINEAIDEPEKAAQLNIIGNLNALEASKINGIKRFVFASSIYVYSESGSFYRATKQSAEKFTELYWERYSLPFTILRYGSLYGRRADKRNAIFRMIYQALKENSISYSGTGDEFREYIHAVDAAIMSVNILEDEKYSNKHLILTGTQSYKIRDIMKMISEMLPGRISLDFNNCDSNAHYTMTPYSYSSKVGKKIMINEFVDLGQGILDCIQEISHLEGFSENG</sequence>
<dbReference type="CDD" id="cd08946">
    <property type="entry name" value="SDR_e"/>
    <property type="match status" value="1"/>
</dbReference>
<organism evidence="3 4">
    <name type="scientific">Silvanigrella paludirubra</name>
    <dbReference type="NCBI Taxonomy" id="2499159"/>
    <lineage>
        <taxon>Bacteria</taxon>
        <taxon>Pseudomonadati</taxon>
        <taxon>Bdellovibrionota</taxon>
        <taxon>Oligoflexia</taxon>
        <taxon>Silvanigrellales</taxon>
        <taxon>Silvanigrellaceae</taxon>
        <taxon>Silvanigrella</taxon>
    </lineage>
</organism>
<dbReference type="Gene3D" id="3.40.50.720">
    <property type="entry name" value="NAD(P)-binding Rossmann-like Domain"/>
    <property type="match status" value="1"/>
</dbReference>
<proteinExistence type="inferred from homology"/>
<dbReference type="InterPro" id="IPR001509">
    <property type="entry name" value="Epimerase_deHydtase"/>
</dbReference>
<reference evidence="3 4" key="1">
    <citation type="submission" date="2019-10" db="EMBL/GenBank/DDBJ databases">
        <title>New species of Slilvanegrellaceae.</title>
        <authorList>
            <person name="Pitt A."/>
            <person name="Hahn M.W."/>
        </authorList>
    </citation>
    <scope>NUCLEOTIDE SEQUENCE [LARGE SCALE GENOMIC DNA]</scope>
    <source>
        <strain evidence="3 4">SP-Ram-0.45-NSY-1</strain>
    </source>
</reference>
<dbReference type="Proteomes" id="UP000437748">
    <property type="component" value="Unassembled WGS sequence"/>
</dbReference>
<evidence type="ECO:0000259" key="2">
    <source>
        <dbReference type="Pfam" id="PF01370"/>
    </source>
</evidence>
<dbReference type="EMBL" id="WFLM01000005">
    <property type="protein sequence ID" value="KAB8036823.1"/>
    <property type="molecule type" value="Genomic_DNA"/>
</dbReference>
<feature type="domain" description="NAD-dependent epimerase/dehydratase" evidence="2">
    <location>
        <begin position="9"/>
        <end position="211"/>
    </location>
</feature>
<protein>
    <submittedName>
        <fullName evidence="3">NAD-dependent epimerase/dehydratase family protein</fullName>
    </submittedName>
</protein>
<evidence type="ECO:0000313" key="4">
    <source>
        <dbReference type="Proteomes" id="UP000437748"/>
    </source>
</evidence>